<organism evidence="1 2">
    <name type="scientific">Nocardia terpenica</name>
    <dbReference type="NCBI Taxonomy" id="455432"/>
    <lineage>
        <taxon>Bacteria</taxon>
        <taxon>Bacillati</taxon>
        <taxon>Actinomycetota</taxon>
        <taxon>Actinomycetes</taxon>
        <taxon>Mycobacteriales</taxon>
        <taxon>Nocardiaceae</taxon>
        <taxon>Nocardia</taxon>
    </lineage>
</organism>
<dbReference type="KEGG" id="ntp:CRH09_03280"/>
<name>A0A291RE60_9NOCA</name>
<dbReference type="AlphaFoldDB" id="A0A291RE60"/>
<sequence length="99" mass="10602">MRVGMSIEVSQRSIMISDRTGHQARSVGQGGWVVSFLPGRTLSAAQAVAALRAAEDYAAIEGYAGVLGLTALELAGMAAAHCHWPLPQRMTRRPRWGGR</sequence>
<reference evidence="1 2" key="1">
    <citation type="submission" date="2017-10" db="EMBL/GenBank/DDBJ databases">
        <title>Comparative genomics between pathogenic Norcardia.</title>
        <authorList>
            <person name="Zeng L."/>
        </authorList>
    </citation>
    <scope>NUCLEOTIDE SEQUENCE [LARGE SCALE GENOMIC DNA]</scope>
    <source>
        <strain evidence="1 2">NC_YFY_NT001</strain>
    </source>
</reference>
<protein>
    <submittedName>
        <fullName evidence="1">Uncharacterized protein</fullName>
    </submittedName>
</protein>
<dbReference type="EMBL" id="CP023778">
    <property type="protein sequence ID" value="ATL65382.1"/>
    <property type="molecule type" value="Genomic_DNA"/>
</dbReference>
<accession>A0A291RE60</accession>
<proteinExistence type="predicted"/>
<evidence type="ECO:0000313" key="2">
    <source>
        <dbReference type="Proteomes" id="UP000221961"/>
    </source>
</evidence>
<gene>
    <name evidence="1" type="ORF">CRH09_03280</name>
</gene>
<evidence type="ECO:0000313" key="1">
    <source>
        <dbReference type="EMBL" id="ATL65382.1"/>
    </source>
</evidence>
<dbReference type="Proteomes" id="UP000221961">
    <property type="component" value="Chromosome"/>
</dbReference>